<dbReference type="GO" id="GO:0004252">
    <property type="term" value="F:serine-type endopeptidase activity"/>
    <property type="evidence" value="ECO:0007669"/>
    <property type="project" value="InterPro"/>
</dbReference>
<dbReference type="SUPFAM" id="SSF50993">
    <property type="entry name" value="Peptidase/esterase 'gauge' domain"/>
    <property type="match status" value="1"/>
</dbReference>
<evidence type="ECO:0000256" key="3">
    <source>
        <dbReference type="ARBA" id="ARBA00022825"/>
    </source>
</evidence>
<dbReference type="InterPro" id="IPR001375">
    <property type="entry name" value="Peptidase_S9_cat"/>
</dbReference>
<dbReference type="PRINTS" id="PR00862">
    <property type="entry name" value="PROLIGOPTASE"/>
</dbReference>
<keyword evidence="1" id="KW-0645">Protease</keyword>
<protein>
    <submittedName>
        <fullName evidence="7">Prolyl oligopeptidase family serine peptidase</fullName>
    </submittedName>
</protein>
<dbReference type="AlphaFoldDB" id="A0A9D1S123"/>
<dbReference type="PANTHER" id="PTHR42881">
    <property type="entry name" value="PROLYL ENDOPEPTIDASE"/>
    <property type="match status" value="1"/>
</dbReference>
<feature type="region of interest" description="Disordered" evidence="4">
    <location>
        <begin position="425"/>
        <end position="444"/>
    </location>
</feature>
<comment type="caution">
    <text evidence="7">The sequence shown here is derived from an EMBL/GenBank/DDBJ whole genome shotgun (WGS) entry which is preliminary data.</text>
</comment>
<gene>
    <name evidence="7" type="ORF">H9871_03400</name>
</gene>
<dbReference type="Pfam" id="PF00326">
    <property type="entry name" value="Peptidase_S9"/>
    <property type="match status" value="1"/>
</dbReference>
<evidence type="ECO:0000259" key="5">
    <source>
        <dbReference type="Pfam" id="PF00326"/>
    </source>
</evidence>
<accession>A0A9D1S123</accession>
<evidence type="ECO:0000256" key="1">
    <source>
        <dbReference type="ARBA" id="ARBA00022670"/>
    </source>
</evidence>
<evidence type="ECO:0000313" key="8">
    <source>
        <dbReference type="Proteomes" id="UP000824151"/>
    </source>
</evidence>
<dbReference type="Pfam" id="PF02897">
    <property type="entry name" value="Peptidase_S9_N"/>
    <property type="match status" value="1"/>
</dbReference>
<reference evidence="7" key="2">
    <citation type="submission" date="2021-04" db="EMBL/GenBank/DDBJ databases">
        <authorList>
            <person name="Gilroy R."/>
        </authorList>
    </citation>
    <scope>NUCLEOTIDE SEQUENCE</scope>
    <source>
        <strain evidence="7">ChiHejej3B27-3195</strain>
    </source>
</reference>
<evidence type="ECO:0000256" key="2">
    <source>
        <dbReference type="ARBA" id="ARBA00022801"/>
    </source>
</evidence>
<evidence type="ECO:0000259" key="6">
    <source>
        <dbReference type="Pfam" id="PF02897"/>
    </source>
</evidence>
<dbReference type="PANTHER" id="PTHR42881:SF13">
    <property type="entry name" value="PROLYL ENDOPEPTIDASE"/>
    <property type="match status" value="1"/>
</dbReference>
<dbReference type="InterPro" id="IPR023302">
    <property type="entry name" value="Pept_S9A_N"/>
</dbReference>
<name>A0A9D1S123_9MICC</name>
<organism evidence="7 8">
    <name type="scientific">Candidatus Nesterenkonia stercoripullorum</name>
    <dbReference type="NCBI Taxonomy" id="2838701"/>
    <lineage>
        <taxon>Bacteria</taxon>
        <taxon>Bacillati</taxon>
        <taxon>Actinomycetota</taxon>
        <taxon>Actinomycetes</taxon>
        <taxon>Micrococcales</taxon>
        <taxon>Micrococcaceae</taxon>
        <taxon>Nesterenkonia</taxon>
    </lineage>
</organism>
<dbReference type="InterPro" id="IPR002470">
    <property type="entry name" value="Peptidase_S9A"/>
</dbReference>
<feature type="domain" description="Peptidase S9A N-terminal" evidence="6">
    <location>
        <begin position="14"/>
        <end position="418"/>
    </location>
</feature>
<dbReference type="InterPro" id="IPR051167">
    <property type="entry name" value="Prolyl_oligopep/macrocyclase"/>
</dbReference>
<dbReference type="GO" id="GO:0006508">
    <property type="term" value="P:proteolysis"/>
    <property type="evidence" value="ECO:0007669"/>
    <property type="project" value="UniProtKB-KW"/>
</dbReference>
<dbReference type="SUPFAM" id="SSF53474">
    <property type="entry name" value="alpha/beta-Hydrolases"/>
    <property type="match status" value="1"/>
</dbReference>
<keyword evidence="3" id="KW-0720">Serine protease</keyword>
<dbReference type="Gene3D" id="3.40.50.1820">
    <property type="entry name" value="alpha/beta hydrolase"/>
    <property type="match status" value="1"/>
</dbReference>
<evidence type="ECO:0000256" key="4">
    <source>
        <dbReference type="SAM" id="MobiDB-lite"/>
    </source>
</evidence>
<reference evidence="7" key="1">
    <citation type="journal article" date="2021" name="PeerJ">
        <title>Extensive microbial diversity within the chicken gut microbiome revealed by metagenomics and culture.</title>
        <authorList>
            <person name="Gilroy R."/>
            <person name="Ravi A."/>
            <person name="Getino M."/>
            <person name="Pursley I."/>
            <person name="Horton D.L."/>
            <person name="Alikhan N.F."/>
            <person name="Baker D."/>
            <person name="Gharbi K."/>
            <person name="Hall N."/>
            <person name="Watson M."/>
            <person name="Adriaenssens E.M."/>
            <person name="Foster-Nyarko E."/>
            <person name="Jarju S."/>
            <person name="Secka A."/>
            <person name="Antonio M."/>
            <person name="Oren A."/>
            <person name="Chaudhuri R.R."/>
            <person name="La Ragione R."/>
            <person name="Hildebrand F."/>
            <person name="Pallen M.J."/>
        </authorList>
    </citation>
    <scope>NUCLEOTIDE SEQUENCE</scope>
    <source>
        <strain evidence="7">ChiHejej3B27-3195</strain>
    </source>
</reference>
<dbReference type="GO" id="GO:0005829">
    <property type="term" value="C:cytosol"/>
    <property type="evidence" value="ECO:0007669"/>
    <property type="project" value="TreeGrafter"/>
</dbReference>
<keyword evidence="2" id="KW-0378">Hydrolase</keyword>
<dbReference type="GO" id="GO:0070012">
    <property type="term" value="F:oligopeptidase activity"/>
    <property type="evidence" value="ECO:0007669"/>
    <property type="project" value="TreeGrafter"/>
</dbReference>
<dbReference type="Gene3D" id="2.130.10.120">
    <property type="entry name" value="Prolyl oligopeptidase, N-terminal domain"/>
    <property type="match status" value="1"/>
</dbReference>
<sequence>MASMTFPAAAGLTDTVADPYLWLEDVAGEEALAWVKERNRRAESQLRDDRYDALHSELRGIFEASDRIPMVVRRGEHLYNFWTDAEHPQGIWRRTTLDSYRSESPDWEILLDLDQLSVQEGTTWVWHGAQVLRPAPGDPYRWALISLSPGGSDADVTREFDLLTRSFVEPAEGGFFKPQGKGSLSWIDEDSVYLTHDAGDDAVTTSGYPRVAQLWRRGEALESAEPVLSVAQDELTVGAGYDDTPGHERHVGVRALGFYDSETYLIETDDDGVHQLRRIEVPTDVRVSLHRDLVMFSPRGDVTIAGTALPGGSLAVAEIKDFLAGTAELRVLFAPTESMSLRDVTVTRDTIVLTIMDTVVDRAEAHWRGSRGWVSRPVLTDVGGTLSISAVDSRDSEELWVTANGFLTPASLYLVDLEPMRAAESAAGTSSHRGAVSGEEPGTEDMTLLKRAPERFDATGMSVTQRFATSADGTSIPYFLIGKVAGSAAAGDAGHDDGSALDQPAPTVLYGYGGFEISMTPGYLGAVGKAWLEPGGVLAIANIRGGGEFGPSWHRAALKENRHRAYEDFAAVARDLVATGVTTVSRLACRGGSNGGLLTGNMLTQYPELFGAVVIQVPLLDMKRFAELLAGASWRAEYGDPATDDWDFIRTFSPYHLLRGDQQYPPVLLTTSTRDDRVHPGHARKMTAALEELGAEVQYWENTEGGHGGAANPEQQATMNALLYRYLWQRLGD</sequence>
<feature type="domain" description="Peptidase S9 prolyl oligopeptidase catalytic" evidence="5">
    <location>
        <begin position="531"/>
        <end position="732"/>
    </location>
</feature>
<proteinExistence type="predicted"/>
<dbReference type="EMBL" id="DXGD01000123">
    <property type="protein sequence ID" value="HIW99169.1"/>
    <property type="molecule type" value="Genomic_DNA"/>
</dbReference>
<evidence type="ECO:0000313" key="7">
    <source>
        <dbReference type="EMBL" id="HIW99169.1"/>
    </source>
</evidence>
<dbReference type="InterPro" id="IPR029058">
    <property type="entry name" value="AB_hydrolase_fold"/>
</dbReference>
<dbReference type="Proteomes" id="UP000824151">
    <property type="component" value="Unassembled WGS sequence"/>
</dbReference>